<name>A0ABQ7R430_PLUXY</name>
<keyword evidence="2" id="KW-1185">Reference proteome</keyword>
<evidence type="ECO:0000313" key="2">
    <source>
        <dbReference type="Proteomes" id="UP000823941"/>
    </source>
</evidence>
<sequence length="85" mass="9894">MRWPFRELGWILRILRRDVIEVEAGLVQRPQHSVDKDTSLYVDLGQQVAKPESSQSYFWRTIKPVTESQIKALTNNLRVKVATLS</sequence>
<organism evidence="1 2">
    <name type="scientific">Plutella xylostella</name>
    <name type="common">Diamondback moth</name>
    <name type="synonym">Plutella maculipennis</name>
    <dbReference type="NCBI Taxonomy" id="51655"/>
    <lineage>
        <taxon>Eukaryota</taxon>
        <taxon>Metazoa</taxon>
        <taxon>Ecdysozoa</taxon>
        <taxon>Arthropoda</taxon>
        <taxon>Hexapoda</taxon>
        <taxon>Insecta</taxon>
        <taxon>Pterygota</taxon>
        <taxon>Neoptera</taxon>
        <taxon>Endopterygota</taxon>
        <taxon>Lepidoptera</taxon>
        <taxon>Glossata</taxon>
        <taxon>Ditrysia</taxon>
        <taxon>Yponomeutoidea</taxon>
        <taxon>Plutellidae</taxon>
        <taxon>Plutella</taxon>
    </lineage>
</organism>
<dbReference type="EMBL" id="JAHIBW010000003">
    <property type="protein sequence ID" value="KAG7312055.1"/>
    <property type="molecule type" value="Genomic_DNA"/>
</dbReference>
<evidence type="ECO:0000313" key="1">
    <source>
        <dbReference type="EMBL" id="KAG7312055.1"/>
    </source>
</evidence>
<accession>A0ABQ7R430</accession>
<comment type="caution">
    <text evidence="1">The sequence shown here is derived from an EMBL/GenBank/DDBJ whole genome shotgun (WGS) entry which is preliminary data.</text>
</comment>
<proteinExistence type="predicted"/>
<reference evidence="1 2" key="1">
    <citation type="submission" date="2021-06" db="EMBL/GenBank/DDBJ databases">
        <title>A haploid diamondback moth (Plutella xylostella L.) genome assembly resolves 31 chromosomes and identifies a diamide resistance mutation.</title>
        <authorList>
            <person name="Ward C.M."/>
            <person name="Perry K.D."/>
            <person name="Baker G."/>
            <person name="Powis K."/>
            <person name="Heckel D.G."/>
            <person name="Baxter S.W."/>
        </authorList>
    </citation>
    <scope>NUCLEOTIDE SEQUENCE [LARGE SCALE GENOMIC DNA]</scope>
    <source>
        <strain evidence="1 2">LV</strain>
        <tissue evidence="1">Single pupa</tissue>
    </source>
</reference>
<protein>
    <submittedName>
        <fullName evidence="1">Uncharacterized protein</fullName>
    </submittedName>
</protein>
<dbReference type="Proteomes" id="UP000823941">
    <property type="component" value="Chromosome 3"/>
</dbReference>
<gene>
    <name evidence="1" type="ORF">JYU34_001501</name>
</gene>